<protein>
    <submittedName>
        <fullName evidence="3">Uncharacterized protein</fullName>
    </submittedName>
</protein>
<feature type="compositionally biased region" description="Polar residues" evidence="1">
    <location>
        <begin position="193"/>
        <end position="213"/>
    </location>
</feature>
<organism evidence="3 4">
    <name type="scientific">Ceratocystis lukuohia</name>
    <dbReference type="NCBI Taxonomy" id="2019550"/>
    <lineage>
        <taxon>Eukaryota</taxon>
        <taxon>Fungi</taxon>
        <taxon>Dikarya</taxon>
        <taxon>Ascomycota</taxon>
        <taxon>Pezizomycotina</taxon>
        <taxon>Sordariomycetes</taxon>
        <taxon>Hypocreomycetidae</taxon>
        <taxon>Microascales</taxon>
        <taxon>Ceratocystidaceae</taxon>
        <taxon>Ceratocystis</taxon>
    </lineage>
</organism>
<accession>A0ABR4M9I1</accession>
<feature type="chain" id="PRO_5047523054" evidence="2">
    <location>
        <begin position="21"/>
        <end position="245"/>
    </location>
</feature>
<keyword evidence="2" id="KW-0732">Signal</keyword>
<evidence type="ECO:0000256" key="2">
    <source>
        <dbReference type="SAM" id="SignalP"/>
    </source>
</evidence>
<keyword evidence="4" id="KW-1185">Reference proteome</keyword>
<dbReference type="RefSeq" id="XP_070856114.1">
    <property type="nucleotide sequence ID" value="XM_071001649.1"/>
</dbReference>
<proteinExistence type="predicted"/>
<evidence type="ECO:0000313" key="4">
    <source>
        <dbReference type="Proteomes" id="UP001610728"/>
    </source>
</evidence>
<dbReference type="GeneID" id="98121452"/>
<gene>
    <name evidence="3" type="ORF">HOO65_090228</name>
</gene>
<feature type="region of interest" description="Disordered" evidence="1">
    <location>
        <begin position="193"/>
        <end position="227"/>
    </location>
</feature>
<evidence type="ECO:0000256" key="1">
    <source>
        <dbReference type="SAM" id="MobiDB-lite"/>
    </source>
</evidence>
<comment type="caution">
    <text evidence="3">The sequence shown here is derived from an EMBL/GenBank/DDBJ whole genome shotgun (WGS) entry which is preliminary data.</text>
</comment>
<name>A0ABR4M9I1_9PEZI</name>
<feature type="signal peptide" evidence="2">
    <location>
        <begin position="1"/>
        <end position="20"/>
    </location>
</feature>
<dbReference type="EMBL" id="JABSNW010000009">
    <property type="protein sequence ID" value="KAL2884933.1"/>
    <property type="molecule type" value="Genomic_DNA"/>
</dbReference>
<reference evidence="3 4" key="1">
    <citation type="submission" date="2020-05" db="EMBL/GenBank/DDBJ databases">
        <title>Ceratocystis lukuohia genome.</title>
        <authorList>
            <person name="Harrington T.C."/>
            <person name="Kim K."/>
            <person name="Mayers C.G."/>
        </authorList>
    </citation>
    <scope>NUCLEOTIDE SEQUENCE [LARGE SCALE GENOMIC DNA]</scope>
    <source>
        <strain evidence="3 4">C4212</strain>
    </source>
</reference>
<dbReference type="Proteomes" id="UP001610728">
    <property type="component" value="Unassembled WGS sequence"/>
</dbReference>
<sequence length="245" mass="28035">MRLFSTLLPLALSLLSLSEATILEDNGYRVQTVKHFDGVLAPNEHGDYVLVNWFGFYPSDRAVTFLANKQWEPERENKLDLHQIYNALAEARKWKPEDLEWVVFDTSRDQPTIELISEIRNNRKLNRMDKVSIKPGDVAWNEIFGTMGFQNAAMIKGSLPDRIFIITTQRTTSDTTYDVDCLCLHFSEPEASTQEYKTSTSTTDKQTENSGGNQEDEWKGKWSPEWEADDDEGAALRALFAEAEE</sequence>
<evidence type="ECO:0000313" key="3">
    <source>
        <dbReference type="EMBL" id="KAL2884933.1"/>
    </source>
</evidence>